<protein>
    <submittedName>
        <fullName evidence="6">Abscisic acid-insensitive 5-like protein 2</fullName>
    </submittedName>
</protein>
<dbReference type="EMBL" id="JARAOO010000006">
    <property type="protein sequence ID" value="KAJ7965653.1"/>
    <property type="molecule type" value="Genomic_DNA"/>
</dbReference>
<evidence type="ECO:0000256" key="4">
    <source>
        <dbReference type="SAM" id="MobiDB-lite"/>
    </source>
</evidence>
<keyword evidence="7" id="KW-1185">Reference proteome</keyword>
<reference evidence="6" key="1">
    <citation type="journal article" date="2023" name="Science">
        <title>Elucidation of the pathway for biosynthesis of saponin adjuvants from the soapbark tree.</title>
        <authorList>
            <person name="Reed J."/>
            <person name="Orme A."/>
            <person name="El-Demerdash A."/>
            <person name="Owen C."/>
            <person name="Martin L.B.B."/>
            <person name="Misra R.C."/>
            <person name="Kikuchi S."/>
            <person name="Rejzek M."/>
            <person name="Martin A.C."/>
            <person name="Harkess A."/>
            <person name="Leebens-Mack J."/>
            <person name="Louveau T."/>
            <person name="Stephenson M.J."/>
            <person name="Osbourn A."/>
        </authorList>
    </citation>
    <scope>NUCLEOTIDE SEQUENCE</scope>
    <source>
        <strain evidence="6">S10</strain>
    </source>
</reference>
<keyword evidence="3" id="KW-0539">Nucleus</keyword>
<feature type="domain" description="BZIP" evidence="5">
    <location>
        <begin position="78"/>
        <end position="93"/>
    </location>
</feature>
<dbReference type="AlphaFoldDB" id="A0AAD7PRW3"/>
<dbReference type="InterPro" id="IPR046347">
    <property type="entry name" value="bZIP_sf"/>
</dbReference>
<proteinExistence type="predicted"/>
<feature type="region of interest" description="Disordered" evidence="4">
    <location>
        <begin position="82"/>
        <end position="106"/>
    </location>
</feature>
<dbReference type="SUPFAM" id="SSF57959">
    <property type="entry name" value="Leucine zipper domain"/>
    <property type="match status" value="1"/>
</dbReference>
<keyword evidence="2" id="KW-0238">DNA-binding</keyword>
<evidence type="ECO:0000313" key="7">
    <source>
        <dbReference type="Proteomes" id="UP001163823"/>
    </source>
</evidence>
<dbReference type="PANTHER" id="PTHR22952:SF175">
    <property type="entry name" value="PROTEIN ABSCISIC ACID-INSENSITIVE 5"/>
    <property type="match status" value="1"/>
</dbReference>
<evidence type="ECO:0000256" key="1">
    <source>
        <dbReference type="ARBA" id="ARBA00004123"/>
    </source>
</evidence>
<name>A0AAD7PRW3_QUISA</name>
<dbReference type="GO" id="GO:0005634">
    <property type="term" value="C:nucleus"/>
    <property type="evidence" value="ECO:0007669"/>
    <property type="project" value="UniProtKB-SubCell"/>
</dbReference>
<evidence type="ECO:0000256" key="2">
    <source>
        <dbReference type="ARBA" id="ARBA00023125"/>
    </source>
</evidence>
<dbReference type="Pfam" id="PF00170">
    <property type="entry name" value="bZIP_1"/>
    <property type="match status" value="1"/>
</dbReference>
<gene>
    <name evidence="6" type="ORF">O6P43_015256</name>
</gene>
<comment type="subcellular location">
    <subcellularLocation>
        <location evidence="1">Nucleus</location>
    </subcellularLocation>
</comment>
<evidence type="ECO:0000256" key="3">
    <source>
        <dbReference type="ARBA" id="ARBA00023242"/>
    </source>
</evidence>
<dbReference type="GO" id="GO:0003677">
    <property type="term" value="F:DNA binding"/>
    <property type="evidence" value="ECO:0007669"/>
    <property type="project" value="UniProtKB-KW"/>
</dbReference>
<feature type="region of interest" description="Disordered" evidence="4">
    <location>
        <begin position="44"/>
        <end position="67"/>
    </location>
</feature>
<dbReference type="PANTHER" id="PTHR22952">
    <property type="entry name" value="CAMP-RESPONSE ELEMENT BINDING PROTEIN-RELATED"/>
    <property type="match status" value="1"/>
</dbReference>
<comment type="caution">
    <text evidence="6">The sequence shown here is derived from an EMBL/GenBank/DDBJ whole genome shotgun (WGS) entry which is preliminary data.</text>
</comment>
<dbReference type="GO" id="GO:0045893">
    <property type="term" value="P:positive regulation of DNA-templated transcription"/>
    <property type="evidence" value="ECO:0007669"/>
    <property type="project" value="InterPro"/>
</dbReference>
<dbReference type="PROSITE" id="PS00036">
    <property type="entry name" value="BZIP_BASIC"/>
    <property type="match status" value="1"/>
</dbReference>
<feature type="compositionally biased region" description="Basic and acidic residues" evidence="4">
    <location>
        <begin position="82"/>
        <end position="97"/>
    </location>
</feature>
<sequence length="125" mass="14063">MATIHQQQQMAGLNSDFYVPESVYENSVVGIGYSENPLAMSMPMSAISSTSPDSQAVAERKRHYSNEMMEKTIERRQKRMIKNRESAARSRARKQESGETLIFSSNPNAQISSTAYQLGYLLTFS</sequence>
<dbReference type="GO" id="GO:0003700">
    <property type="term" value="F:DNA-binding transcription factor activity"/>
    <property type="evidence" value="ECO:0007669"/>
    <property type="project" value="InterPro"/>
</dbReference>
<evidence type="ECO:0000259" key="5">
    <source>
        <dbReference type="PROSITE" id="PS00036"/>
    </source>
</evidence>
<dbReference type="Gene3D" id="1.20.5.170">
    <property type="match status" value="1"/>
</dbReference>
<dbReference type="InterPro" id="IPR004827">
    <property type="entry name" value="bZIP"/>
</dbReference>
<dbReference type="Proteomes" id="UP001163823">
    <property type="component" value="Chromosome 6"/>
</dbReference>
<organism evidence="6 7">
    <name type="scientific">Quillaja saponaria</name>
    <name type="common">Soap bark tree</name>
    <dbReference type="NCBI Taxonomy" id="32244"/>
    <lineage>
        <taxon>Eukaryota</taxon>
        <taxon>Viridiplantae</taxon>
        <taxon>Streptophyta</taxon>
        <taxon>Embryophyta</taxon>
        <taxon>Tracheophyta</taxon>
        <taxon>Spermatophyta</taxon>
        <taxon>Magnoliopsida</taxon>
        <taxon>eudicotyledons</taxon>
        <taxon>Gunneridae</taxon>
        <taxon>Pentapetalae</taxon>
        <taxon>rosids</taxon>
        <taxon>fabids</taxon>
        <taxon>Fabales</taxon>
        <taxon>Quillajaceae</taxon>
        <taxon>Quillaja</taxon>
    </lineage>
</organism>
<dbReference type="InterPro" id="IPR043452">
    <property type="entry name" value="BZIP46-like"/>
</dbReference>
<dbReference type="KEGG" id="qsa:O6P43_015256"/>
<evidence type="ECO:0000313" key="6">
    <source>
        <dbReference type="EMBL" id="KAJ7965653.1"/>
    </source>
</evidence>
<accession>A0AAD7PRW3</accession>